<name>A0A0H2MFA3_9PROT</name>
<evidence type="ECO:0000313" key="3">
    <source>
        <dbReference type="Proteomes" id="UP000035444"/>
    </source>
</evidence>
<dbReference type="Proteomes" id="UP000035444">
    <property type="component" value="Unassembled WGS sequence"/>
</dbReference>
<evidence type="ECO:0000313" key="2">
    <source>
        <dbReference type="EMBL" id="KLN59402.1"/>
    </source>
</evidence>
<proteinExistence type="predicted"/>
<dbReference type="PROSITE" id="PS51257">
    <property type="entry name" value="PROKAR_LIPOPROTEIN"/>
    <property type="match status" value="1"/>
</dbReference>
<organism evidence="2 3">
    <name type="scientific">Kiloniella spongiae</name>
    <dbReference type="NCBI Taxonomy" id="1489064"/>
    <lineage>
        <taxon>Bacteria</taxon>
        <taxon>Pseudomonadati</taxon>
        <taxon>Pseudomonadota</taxon>
        <taxon>Alphaproteobacteria</taxon>
        <taxon>Rhodospirillales</taxon>
        <taxon>Kiloniellaceae</taxon>
        <taxon>Kiloniella</taxon>
    </lineage>
</organism>
<evidence type="ECO:0008006" key="4">
    <source>
        <dbReference type="Google" id="ProtNLM"/>
    </source>
</evidence>
<evidence type="ECO:0000256" key="1">
    <source>
        <dbReference type="SAM" id="SignalP"/>
    </source>
</evidence>
<feature type="chain" id="PRO_5002597228" description="Lipoprotein" evidence="1">
    <location>
        <begin position="21"/>
        <end position="161"/>
    </location>
</feature>
<dbReference type="RefSeq" id="WP_047765634.1">
    <property type="nucleotide sequence ID" value="NZ_LAQL01000016.1"/>
</dbReference>
<comment type="caution">
    <text evidence="2">The sequence shown here is derived from an EMBL/GenBank/DDBJ whole genome shotgun (WGS) entry which is preliminary data.</text>
</comment>
<dbReference type="AlphaFoldDB" id="A0A0H2MFA3"/>
<dbReference type="OrthoDB" id="8478695at2"/>
<feature type="signal peptide" evidence="1">
    <location>
        <begin position="1"/>
        <end position="20"/>
    </location>
</feature>
<keyword evidence="3" id="KW-1185">Reference proteome</keyword>
<accession>A0A0H2MFA3</accession>
<keyword evidence="1" id="KW-0732">Signal</keyword>
<sequence>MNYKAILLLLSFSLASCVTTPTVDDTKIYFSDQELVAAGATQLMGSDIVGAFAGNTLYGRYVDHTKIEQNPDANRWVEFVSGDGRVAYYDFTQLVQGTWQIRTNLICFDYKFEIPQPENCFVVYGLGDRHFFISTRQQTTGDVVATILGRKNGNAAGLELK</sequence>
<gene>
    <name evidence="2" type="ORF">WH96_18075</name>
</gene>
<dbReference type="EMBL" id="LAQL01000016">
    <property type="protein sequence ID" value="KLN59402.1"/>
    <property type="molecule type" value="Genomic_DNA"/>
</dbReference>
<protein>
    <recommendedName>
        <fullName evidence="4">Lipoprotein</fullName>
    </recommendedName>
</protein>
<reference evidence="2 3" key="1">
    <citation type="submission" date="2015-03" db="EMBL/GenBank/DDBJ databases">
        <title>Genome Sequence of Kiloniella spongiae MEBiC09566, isolated from a marine sponge.</title>
        <authorList>
            <person name="Shao Z."/>
            <person name="Wang L."/>
            <person name="Li X."/>
        </authorList>
    </citation>
    <scope>NUCLEOTIDE SEQUENCE [LARGE SCALE GENOMIC DNA]</scope>
    <source>
        <strain evidence="2 3">MEBiC09566</strain>
    </source>
</reference>